<evidence type="ECO:0000256" key="6">
    <source>
        <dbReference type="SAM" id="Phobius"/>
    </source>
</evidence>
<evidence type="ECO:0000256" key="4">
    <source>
        <dbReference type="ARBA" id="ARBA00023002"/>
    </source>
</evidence>
<evidence type="ECO:0000256" key="2">
    <source>
        <dbReference type="ARBA" id="ARBA00022630"/>
    </source>
</evidence>
<keyword evidence="9" id="KW-1185">Reference proteome</keyword>
<evidence type="ECO:0000313" key="9">
    <source>
        <dbReference type="Proteomes" id="UP000672032"/>
    </source>
</evidence>
<keyword evidence="3" id="KW-0274">FAD</keyword>
<comment type="similarity">
    <text evidence="1">Belongs to the paxM FAD-dependent monooxygenase family.</text>
</comment>
<dbReference type="InterPro" id="IPR050493">
    <property type="entry name" value="FAD-dep_Monooxygenase_BioMet"/>
</dbReference>
<proteinExistence type="inferred from homology"/>
<organism evidence="8 9">
    <name type="scientific">Monilinia vaccinii-corymbosi</name>
    <dbReference type="NCBI Taxonomy" id="61207"/>
    <lineage>
        <taxon>Eukaryota</taxon>
        <taxon>Fungi</taxon>
        <taxon>Dikarya</taxon>
        <taxon>Ascomycota</taxon>
        <taxon>Pezizomycotina</taxon>
        <taxon>Leotiomycetes</taxon>
        <taxon>Helotiales</taxon>
        <taxon>Sclerotiniaceae</taxon>
        <taxon>Monilinia</taxon>
    </lineage>
</organism>
<evidence type="ECO:0000259" key="7">
    <source>
        <dbReference type="Pfam" id="PF01494"/>
    </source>
</evidence>
<dbReference type="AlphaFoldDB" id="A0A8A3PPI3"/>
<accession>A0A8A3PPI3</accession>
<dbReference type="PANTHER" id="PTHR13789:SF238">
    <property type="entry name" value="PUTATIVE (AFU_ORTHOLOGUE AFUA_2G01680)-RELATED"/>
    <property type="match status" value="1"/>
</dbReference>
<dbReference type="FunFam" id="3.50.50.60:FF:000115">
    <property type="entry name" value="Salicylate hydroxylase, putative"/>
    <property type="match status" value="1"/>
</dbReference>
<evidence type="ECO:0000256" key="1">
    <source>
        <dbReference type="ARBA" id="ARBA00007992"/>
    </source>
</evidence>
<dbReference type="OrthoDB" id="16820at2759"/>
<gene>
    <name evidence="8" type="ORF">DSL72_009142</name>
</gene>
<feature type="domain" description="FAD-binding" evidence="7">
    <location>
        <begin position="16"/>
        <end position="353"/>
    </location>
</feature>
<keyword evidence="2" id="KW-0285">Flavoprotein</keyword>
<sequence length="439" mass="48342">MLNTTETAHSTVPLRILVIGAGLAGLAAALSTKLANPSHDVTVLETVSELAEVGAGLQITPNASRLFTKWGIYDDLALKATFPKTLSVWRYDGTKRLAHSPDFQERIGERYGAPFWGMHRVDLQRALCARCDGLGVSIRLSSRVQSVDFENTTITLEGGKTVDGDVILCTDGIYSATRSQFLGIPCPPNPTGDLAYRIIIDKSTLCGPDAEMLTAFIDSHSVNFWVGPDTHVVAYTMRGGDLFNIVLLCPDNLPPGLSRSTGDLDEMKRLFKGWDPILRAFLEQVKEVAKWRLLHLEPLERWTSETGNFWMAGDACHPMLPYLAQGANSSLEDGAVIGYLIGKVNVESKSAQLQKAARLYEELRKGRGEGIARETWGQRQSFHMGDGEEQVRRDEILLAGPQDAAGYPSRWQDFGGAQKWLYGYDAYVEAARGFAKTPF</sequence>
<keyword evidence="6" id="KW-0812">Transmembrane</keyword>
<dbReference type="PANTHER" id="PTHR13789">
    <property type="entry name" value="MONOOXYGENASE"/>
    <property type="match status" value="1"/>
</dbReference>
<dbReference type="GO" id="GO:0071949">
    <property type="term" value="F:FAD binding"/>
    <property type="evidence" value="ECO:0007669"/>
    <property type="project" value="InterPro"/>
</dbReference>
<evidence type="ECO:0000313" key="8">
    <source>
        <dbReference type="EMBL" id="QSZ37050.1"/>
    </source>
</evidence>
<keyword evidence="6" id="KW-1133">Transmembrane helix</keyword>
<evidence type="ECO:0000256" key="3">
    <source>
        <dbReference type="ARBA" id="ARBA00022827"/>
    </source>
</evidence>
<keyword evidence="5" id="KW-0503">Monooxygenase</keyword>
<dbReference type="InterPro" id="IPR036188">
    <property type="entry name" value="FAD/NAD-bd_sf"/>
</dbReference>
<feature type="transmembrane region" description="Helical" evidence="6">
    <location>
        <begin position="12"/>
        <end position="30"/>
    </location>
</feature>
<dbReference type="EMBL" id="CP063412">
    <property type="protein sequence ID" value="QSZ37050.1"/>
    <property type="molecule type" value="Genomic_DNA"/>
</dbReference>
<dbReference type="SUPFAM" id="SSF54373">
    <property type="entry name" value="FAD-linked reductases, C-terminal domain"/>
    <property type="match status" value="1"/>
</dbReference>
<evidence type="ECO:0000256" key="5">
    <source>
        <dbReference type="ARBA" id="ARBA00023033"/>
    </source>
</evidence>
<protein>
    <recommendedName>
        <fullName evidence="7">FAD-binding domain-containing protein</fullName>
    </recommendedName>
</protein>
<dbReference type="Proteomes" id="UP000672032">
    <property type="component" value="Chromosome 8"/>
</dbReference>
<name>A0A8A3PPI3_9HELO</name>
<reference evidence="8" key="1">
    <citation type="submission" date="2020-10" db="EMBL/GenBank/DDBJ databases">
        <title>Genome Sequence of Monilinia vaccinii-corymbosi Sheds Light on Mummy Berry Disease Infection of Blueberry and Mating Type.</title>
        <authorList>
            <person name="Yow A.G."/>
            <person name="Zhang Y."/>
            <person name="Bansal K."/>
            <person name="Eacker S.M."/>
            <person name="Sullivan S."/>
            <person name="Liachko I."/>
            <person name="Cubeta M.A."/>
            <person name="Rollins J.A."/>
            <person name="Ashrafi H."/>
        </authorList>
    </citation>
    <scope>NUCLEOTIDE SEQUENCE</scope>
    <source>
        <strain evidence="8">RL-1</strain>
    </source>
</reference>
<dbReference type="Gene3D" id="3.50.50.60">
    <property type="entry name" value="FAD/NAD(P)-binding domain"/>
    <property type="match status" value="1"/>
</dbReference>
<dbReference type="PRINTS" id="PR00420">
    <property type="entry name" value="RNGMNOXGNASE"/>
</dbReference>
<dbReference type="GO" id="GO:0004497">
    <property type="term" value="F:monooxygenase activity"/>
    <property type="evidence" value="ECO:0007669"/>
    <property type="project" value="UniProtKB-KW"/>
</dbReference>
<keyword evidence="6" id="KW-0472">Membrane</keyword>
<dbReference type="Pfam" id="PF01494">
    <property type="entry name" value="FAD_binding_3"/>
    <property type="match status" value="1"/>
</dbReference>
<dbReference type="InterPro" id="IPR002938">
    <property type="entry name" value="FAD-bd"/>
</dbReference>
<keyword evidence="4" id="KW-0560">Oxidoreductase</keyword>
<dbReference type="SUPFAM" id="SSF51905">
    <property type="entry name" value="FAD/NAD(P)-binding domain"/>
    <property type="match status" value="1"/>
</dbReference>